<sequence length="141" mass="15874">MTDPRRHSAFCPRGRPPTGRRLEMFPDYGAFPVWGWFTLPARGGHPARDVHGGLGPRNLGISDELAVALKEWAQWQNDHQRGPDLHSLENAPPTTPEDWADWDRRGRELASELARETGDLVVYLWPADGRDASCPHCGEKK</sequence>
<organism evidence="2 3">
    <name type="scientific">Paractinoplanes bogorensis</name>
    <dbReference type="NCBI Taxonomy" id="1610840"/>
    <lineage>
        <taxon>Bacteria</taxon>
        <taxon>Bacillati</taxon>
        <taxon>Actinomycetota</taxon>
        <taxon>Actinomycetes</taxon>
        <taxon>Micromonosporales</taxon>
        <taxon>Micromonosporaceae</taxon>
        <taxon>Paractinoplanes</taxon>
    </lineage>
</organism>
<evidence type="ECO:0000313" key="3">
    <source>
        <dbReference type="Proteomes" id="UP001519654"/>
    </source>
</evidence>
<reference evidence="2 3" key="1">
    <citation type="submission" date="2021-06" db="EMBL/GenBank/DDBJ databases">
        <title>Actinoplanes lichenicola sp. nov., and Actinoplanes ovalisporus sp. nov., isolated from lichen in Thailand.</title>
        <authorList>
            <person name="Saeng-In P."/>
            <person name="Kanchanasin P."/>
            <person name="Yuki M."/>
            <person name="Kudo T."/>
            <person name="Ohkuma M."/>
            <person name="Phongsopitanun W."/>
            <person name="Tanasupawat S."/>
        </authorList>
    </citation>
    <scope>NUCLEOTIDE SEQUENCE [LARGE SCALE GENOMIC DNA]</scope>
    <source>
        <strain evidence="2 3">NBRC 110975</strain>
    </source>
</reference>
<feature type="region of interest" description="Disordered" evidence="1">
    <location>
        <begin position="78"/>
        <end position="101"/>
    </location>
</feature>
<protein>
    <submittedName>
        <fullName evidence="2">Uncharacterized protein</fullName>
    </submittedName>
</protein>
<dbReference type="Proteomes" id="UP001519654">
    <property type="component" value="Unassembled WGS sequence"/>
</dbReference>
<dbReference type="EMBL" id="JAHKKG010000001">
    <property type="protein sequence ID" value="MBU2662047.1"/>
    <property type="molecule type" value="Genomic_DNA"/>
</dbReference>
<feature type="compositionally biased region" description="Basic and acidic residues" evidence="1">
    <location>
        <begin position="78"/>
        <end position="87"/>
    </location>
</feature>
<dbReference type="RefSeq" id="WP_215784042.1">
    <property type="nucleotide sequence ID" value="NZ_JAHKKG010000001.1"/>
</dbReference>
<accession>A0ABS5YFG3</accession>
<gene>
    <name evidence="2" type="ORF">KOI35_00855</name>
</gene>
<name>A0ABS5YFG3_9ACTN</name>
<comment type="caution">
    <text evidence="2">The sequence shown here is derived from an EMBL/GenBank/DDBJ whole genome shotgun (WGS) entry which is preliminary data.</text>
</comment>
<evidence type="ECO:0000256" key="1">
    <source>
        <dbReference type="SAM" id="MobiDB-lite"/>
    </source>
</evidence>
<evidence type="ECO:0000313" key="2">
    <source>
        <dbReference type="EMBL" id="MBU2662047.1"/>
    </source>
</evidence>
<keyword evidence="3" id="KW-1185">Reference proteome</keyword>
<proteinExistence type="predicted"/>